<dbReference type="PROSITE" id="PS01269">
    <property type="entry name" value="UPF0025"/>
    <property type="match status" value="1"/>
</dbReference>
<protein>
    <submittedName>
        <fullName evidence="4">Putative calcineurin-like phosphoesterase</fullName>
    </submittedName>
</protein>
<dbReference type="Gene3D" id="3.60.21.10">
    <property type="match status" value="1"/>
</dbReference>
<organism evidence="4">
    <name type="scientific">uncultured marine microorganism HF4000_ANIW141A21</name>
    <dbReference type="NCBI Taxonomy" id="455535"/>
    <lineage>
        <taxon>unclassified sequences</taxon>
        <taxon>environmental samples</taxon>
    </lineage>
</organism>
<evidence type="ECO:0000259" key="3">
    <source>
        <dbReference type="Pfam" id="PF12850"/>
    </source>
</evidence>
<name>B3T576_9ZZZZ</name>
<proteinExistence type="predicted"/>
<dbReference type="InterPro" id="IPR029052">
    <property type="entry name" value="Metallo-depent_PP-like"/>
</dbReference>
<keyword evidence="1" id="KW-0479">Metal-binding</keyword>
<dbReference type="Pfam" id="PF12850">
    <property type="entry name" value="Metallophos_2"/>
    <property type="match status" value="1"/>
</dbReference>
<evidence type="ECO:0000256" key="1">
    <source>
        <dbReference type="ARBA" id="ARBA00022723"/>
    </source>
</evidence>
<dbReference type="InterPro" id="IPR020935">
    <property type="entry name" value="PdiEstase_YfcE_CS"/>
</dbReference>
<dbReference type="InterPro" id="IPR024654">
    <property type="entry name" value="Calcineurin-like_PHP_lpxH"/>
</dbReference>
<dbReference type="GO" id="GO:0016787">
    <property type="term" value="F:hydrolase activity"/>
    <property type="evidence" value="ECO:0007669"/>
    <property type="project" value="UniProtKB-KW"/>
</dbReference>
<feature type="domain" description="Calcineurin-like phosphoesterase" evidence="3">
    <location>
        <begin position="2"/>
        <end position="152"/>
    </location>
</feature>
<dbReference type="NCBIfam" id="TIGR00040">
    <property type="entry name" value="yfcE"/>
    <property type="match status" value="1"/>
</dbReference>
<keyword evidence="2" id="KW-0378">Hydrolase</keyword>
<gene>
    <name evidence="4" type="ORF">ALOHA_HF4000ANIW141A21ctg1g19</name>
</gene>
<dbReference type="SUPFAM" id="SSF56300">
    <property type="entry name" value="Metallo-dependent phosphatases"/>
    <property type="match status" value="1"/>
</dbReference>
<sequence>MLKIGVLSDTHQDFFEDIPQRVLDELSGLDMIVHAGDFVSKPLLEGLMKRGQFKGVHGNMDSDEIKNEMPKTIQFEVNNFKIGVAHPAEGGDPSLIEQKVGSKFSDVDVIIHGHSHMPKNEMVNGVLHFNPGSASGAFPAIIQSIGILTIDDRISGEIIKL</sequence>
<accession>B3T576</accession>
<evidence type="ECO:0000256" key="2">
    <source>
        <dbReference type="ARBA" id="ARBA00022801"/>
    </source>
</evidence>
<dbReference type="GO" id="GO:0046872">
    <property type="term" value="F:metal ion binding"/>
    <property type="evidence" value="ECO:0007669"/>
    <property type="project" value="UniProtKB-KW"/>
</dbReference>
<dbReference type="AlphaFoldDB" id="B3T576"/>
<evidence type="ECO:0000313" key="4">
    <source>
        <dbReference type="EMBL" id="ABZ07735.1"/>
    </source>
</evidence>
<dbReference type="InterPro" id="IPR000979">
    <property type="entry name" value="Phosphodiesterase_MJ0936/Vps29"/>
</dbReference>
<dbReference type="EMBL" id="EU016608">
    <property type="protein sequence ID" value="ABZ07735.1"/>
    <property type="molecule type" value="Genomic_DNA"/>
</dbReference>
<dbReference type="PANTHER" id="PTHR11124">
    <property type="entry name" value="VACUOLAR SORTING PROTEIN VPS29"/>
    <property type="match status" value="1"/>
</dbReference>
<reference evidence="4" key="1">
    <citation type="journal article" date="2008" name="ISME J.">
        <title>Genomic patterns of recombination, clonal divergence and environment in marine microbial populations.</title>
        <authorList>
            <person name="Konstantinidis K.T."/>
            <person name="Delong E.F."/>
        </authorList>
    </citation>
    <scope>NUCLEOTIDE SEQUENCE</scope>
</reference>